<dbReference type="InterPro" id="IPR036972">
    <property type="entry name" value="Cyt_c_oxidase_su5b_sf"/>
</dbReference>
<dbReference type="FunFam" id="2.60.11.10:FF:000003">
    <property type="entry name" value="Cytochrome c oxidase subunit IV"/>
    <property type="match status" value="1"/>
</dbReference>
<dbReference type="EMBL" id="AMKT01000034">
    <property type="protein sequence ID" value="OXG23987.1"/>
    <property type="molecule type" value="Genomic_DNA"/>
</dbReference>
<evidence type="ECO:0000256" key="3">
    <source>
        <dbReference type="ARBA" id="ARBA00022723"/>
    </source>
</evidence>
<feature type="binding site" evidence="11">
    <location>
        <position position="163"/>
    </location>
    <ligand>
        <name>Zn(2+)</name>
        <dbReference type="ChEBI" id="CHEBI:29105"/>
    </ligand>
</feature>
<evidence type="ECO:0000256" key="4">
    <source>
        <dbReference type="ARBA" id="ARBA00022792"/>
    </source>
</evidence>
<proteinExistence type="inferred from homology"/>
<dbReference type="GO" id="GO:0006123">
    <property type="term" value="P:mitochondrial electron transport, cytochrome c to oxygen"/>
    <property type="evidence" value="ECO:0007669"/>
    <property type="project" value="InterPro"/>
</dbReference>
<keyword evidence="6" id="KW-0809">Transit peptide</keyword>
<keyword evidence="8" id="KW-0472">Membrane</keyword>
<name>A0A854QG79_CRYNE</name>
<feature type="binding site" evidence="11">
    <location>
        <position position="187"/>
    </location>
    <ligand>
        <name>Zn(2+)</name>
        <dbReference type="ChEBI" id="CHEBI:29105"/>
    </ligand>
</feature>
<keyword evidence="4" id="KW-0999">Mitochondrion inner membrane</keyword>
<gene>
    <name evidence="12" type="ORF">C361_02535</name>
</gene>
<dbReference type="AlphaFoldDB" id="A0A854QG79"/>
<keyword evidence="5 11" id="KW-0862">Zinc</keyword>
<organism evidence="12 13">
    <name type="scientific">Cryptococcus neoformans Tu259-1</name>
    <dbReference type="NCBI Taxonomy" id="1230072"/>
    <lineage>
        <taxon>Eukaryota</taxon>
        <taxon>Fungi</taxon>
        <taxon>Dikarya</taxon>
        <taxon>Basidiomycota</taxon>
        <taxon>Agaricomycotina</taxon>
        <taxon>Tremellomycetes</taxon>
        <taxon>Tremellales</taxon>
        <taxon>Cryptococcaceae</taxon>
        <taxon>Cryptococcus</taxon>
        <taxon>Cryptococcus neoformans species complex</taxon>
    </lineage>
</organism>
<dbReference type="PANTHER" id="PTHR10122">
    <property type="entry name" value="CYTOCHROME C OXIDASE SUBUNIT 5B, MITOCHONDRIAL"/>
    <property type="match status" value="1"/>
</dbReference>
<evidence type="ECO:0000256" key="7">
    <source>
        <dbReference type="ARBA" id="ARBA00023128"/>
    </source>
</evidence>
<evidence type="ECO:0000313" key="13">
    <source>
        <dbReference type="Proteomes" id="UP000199727"/>
    </source>
</evidence>
<feature type="binding site" evidence="11">
    <location>
        <position position="171"/>
    </location>
    <ligand>
        <name>Zn(2+)</name>
        <dbReference type="ChEBI" id="CHEBI:29105"/>
    </ligand>
</feature>
<comment type="similarity">
    <text evidence="2">Belongs to the cytochrome c oxidase subunit 5B family.</text>
</comment>
<protein>
    <recommendedName>
        <fullName evidence="10">Cytochrome c oxidase subunit 4, mitochondrial</fullName>
    </recommendedName>
    <alternativeName>
        <fullName evidence="9">Cytochrome c oxidase polypeptide IV</fullName>
    </alternativeName>
</protein>
<evidence type="ECO:0000256" key="10">
    <source>
        <dbReference type="ARBA" id="ARBA00070613"/>
    </source>
</evidence>
<evidence type="ECO:0000256" key="2">
    <source>
        <dbReference type="ARBA" id="ARBA00010292"/>
    </source>
</evidence>
<dbReference type="Pfam" id="PF01215">
    <property type="entry name" value="COX5B"/>
    <property type="match status" value="1"/>
</dbReference>
<evidence type="ECO:0000256" key="6">
    <source>
        <dbReference type="ARBA" id="ARBA00022946"/>
    </source>
</evidence>
<dbReference type="Proteomes" id="UP000199727">
    <property type="component" value="Unassembled WGS sequence"/>
</dbReference>
<dbReference type="GO" id="GO:0045277">
    <property type="term" value="C:respiratory chain complex IV"/>
    <property type="evidence" value="ECO:0007669"/>
    <property type="project" value="InterPro"/>
</dbReference>
<evidence type="ECO:0000256" key="11">
    <source>
        <dbReference type="PIRSR" id="PIRSR602124-2"/>
    </source>
</evidence>
<keyword evidence="7" id="KW-0496">Mitochondrion</keyword>
<dbReference type="Gene3D" id="2.60.11.10">
    <property type="entry name" value="Cytochrome c oxidase, subunit Vb"/>
    <property type="match status" value="1"/>
</dbReference>
<evidence type="ECO:0000256" key="1">
    <source>
        <dbReference type="ARBA" id="ARBA00004443"/>
    </source>
</evidence>
<evidence type="ECO:0000256" key="8">
    <source>
        <dbReference type="ARBA" id="ARBA00023136"/>
    </source>
</evidence>
<accession>A0A854QG79</accession>
<dbReference type="PROSITE" id="PS51359">
    <property type="entry name" value="COX5B_2"/>
    <property type="match status" value="1"/>
</dbReference>
<keyword evidence="3 11" id="KW-0479">Metal-binding</keyword>
<dbReference type="SUPFAM" id="SSF57802">
    <property type="entry name" value="Rubredoxin-like"/>
    <property type="match status" value="1"/>
</dbReference>
<dbReference type="PANTHER" id="PTHR10122:SF0">
    <property type="entry name" value="CYTOCHROME C OXIDASE SUBUNIT 5B, ISOFORM A-RELATED"/>
    <property type="match status" value="1"/>
</dbReference>
<reference evidence="12 13" key="1">
    <citation type="submission" date="2017-06" db="EMBL/GenBank/DDBJ databases">
        <title>Global population genomics of the pathogenic fungus Cryptococcus neoformans var. grubii.</title>
        <authorList>
            <person name="Cuomo C."/>
            <person name="Litvintseva A."/>
            <person name="Chen Y."/>
            <person name="Young S."/>
            <person name="Zeng Q."/>
            <person name="Chapman S."/>
            <person name="Gujja S."/>
            <person name="Saif S."/>
            <person name="Birren B."/>
        </authorList>
    </citation>
    <scope>NUCLEOTIDE SEQUENCE [LARGE SCALE GENOMIC DNA]</scope>
    <source>
        <strain evidence="12 13">Tu259-1</strain>
    </source>
</reference>
<dbReference type="GO" id="GO:0046872">
    <property type="term" value="F:metal ion binding"/>
    <property type="evidence" value="ECO:0007669"/>
    <property type="project" value="UniProtKB-KW"/>
</dbReference>
<comment type="caution">
    <text evidence="12">The sequence shown here is derived from an EMBL/GenBank/DDBJ whole genome shotgun (WGS) entry which is preliminary data.</text>
</comment>
<comment type="subcellular location">
    <subcellularLocation>
        <location evidence="1">Mitochondrion inner membrane</location>
        <topology evidence="1">Peripheral membrane protein</topology>
        <orientation evidence="1">Matrix side</orientation>
    </subcellularLocation>
</comment>
<evidence type="ECO:0000256" key="9">
    <source>
        <dbReference type="ARBA" id="ARBA00031366"/>
    </source>
</evidence>
<feature type="binding site" evidence="11">
    <location>
        <position position="190"/>
    </location>
    <ligand>
        <name>Zn(2+)</name>
        <dbReference type="ChEBI" id="CHEBI:29105"/>
    </ligand>
</feature>
<evidence type="ECO:0000313" key="12">
    <source>
        <dbReference type="EMBL" id="OXG23987.1"/>
    </source>
</evidence>
<sequence>MVPHCWPPRDYLLAPRLNPGLLSLSTYHIADIQSNTSILLLDVFSYSPLFQAPKMASAIRSLRTALPALRRTLPAPAFTARAFSISAARSAGHGPPQLLGPGAKAGEVPNDENQSTGLERFELLGNLEGVDVFDMKPLEVTRLGTVEDPIPIYSLFPERQIGCTGFPVDSHDTIWLNVNHTLKNHRCPECGSVYTLNFQGDEALLHGGGHHH</sequence>
<dbReference type="InterPro" id="IPR002124">
    <property type="entry name" value="Cyt_c_oxidase_su5b"/>
</dbReference>
<dbReference type="CDD" id="cd00924">
    <property type="entry name" value="Cyt_c_Oxidase_Vb"/>
    <property type="match status" value="1"/>
</dbReference>
<evidence type="ECO:0000256" key="5">
    <source>
        <dbReference type="ARBA" id="ARBA00022833"/>
    </source>
</evidence>
<dbReference type="GO" id="GO:0005743">
    <property type="term" value="C:mitochondrial inner membrane"/>
    <property type="evidence" value="ECO:0007669"/>
    <property type="project" value="UniProtKB-SubCell"/>
</dbReference>